<evidence type="ECO:0000313" key="3">
    <source>
        <dbReference type="Proteomes" id="UP000538507"/>
    </source>
</evidence>
<dbReference type="AlphaFoldDB" id="A0AAE2MPA3"/>
<dbReference type="GO" id="GO:0008168">
    <property type="term" value="F:methyltransferase activity"/>
    <property type="evidence" value="ECO:0007669"/>
    <property type="project" value="UniProtKB-KW"/>
</dbReference>
<feature type="transmembrane region" description="Helical" evidence="1">
    <location>
        <begin position="6"/>
        <end position="30"/>
    </location>
</feature>
<protein>
    <submittedName>
        <fullName evidence="2">Isoprenylcysteine carboxyl methyltransferase (ICMT) family protein YpbQ</fullName>
    </submittedName>
</protein>
<keyword evidence="2" id="KW-0489">Methyltransferase</keyword>
<comment type="caution">
    <text evidence="2">The sequence shown here is derived from an EMBL/GenBank/DDBJ whole genome shotgun (WGS) entry which is preliminary data.</text>
</comment>
<name>A0AAE2MPA3_RHILE</name>
<reference evidence="2 3" key="1">
    <citation type="submission" date="2020-08" db="EMBL/GenBank/DDBJ databases">
        <title>Genomic Encyclopedia of Type Strains, Phase IV (KMG-V): Genome sequencing to study the core and pangenomes of soil and plant-associated prokaryotes.</title>
        <authorList>
            <person name="Whitman W."/>
        </authorList>
    </citation>
    <scope>NUCLEOTIDE SEQUENCE [LARGE SCALE GENOMIC DNA]</scope>
    <source>
        <strain evidence="2 3">SEMIA 415</strain>
    </source>
</reference>
<evidence type="ECO:0000313" key="2">
    <source>
        <dbReference type="EMBL" id="MBB4292986.1"/>
    </source>
</evidence>
<organism evidence="2 3">
    <name type="scientific">Rhizobium leguminosarum</name>
    <dbReference type="NCBI Taxonomy" id="384"/>
    <lineage>
        <taxon>Bacteria</taxon>
        <taxon>Pseudomonadati</taxon>
        <taxon>Pseudomonadota</taxon>
        <taxon>Alphaproteobacteria</taxon>
        <taxon>Hyphomicrobiales</taxon>
        <taxon>Rhizobiaceae</taxon>
        <taxon>Rhizobium/Agrobacterium group</taxon>
        <taxon>Rhizobium</taxon>
    </lineage>
</organism>
<dbReference type="GO" id="GO:0032259">
    <property type="term" value="P:methylation"/>
    <property type="evidence" value="ECO:0007669"/>
    <property type="project" value="UniProtKB-KW"/>
</dbReference>
<proteinExistence type="predicted"/>
<gene>
    <name evidence="2" type="ORF">GGE16_005066</name>
</gene>
<keyword evidence="2" id="KW-0808">Transferase</keyword>
<sequence length="43" mass="4891">MQSVGIIRLAALMFSLAVWAIIIATSYHLWTTKMPILLLALYR</sequence>
<dbReference type="Proteomes" id="UP000538507">
    <property type="component" value="Unassembled WGS sequence"/>
</dbReference>
<dbReference type="EMBL" id="JACIGO010000007">
    <property type="protein sequence ID" value="MBB4292986.1"/>
    <property type="molecule type" value="Genomic_DNA"/>
</dbReference>
<evidence type="ECO:0000256" key="1">
    <source>
        <dbReference type="SAM" id="Phobius"/>
    </source>
</evidence>
<keyword evidence="1" id="KW-1133">Transmembrane helix</keyword>
<accession>A0AAE2MPA3</accession>
<keyword evidence="1" id="KW-0812">Transmembrane</keyword>
<keyword evidence="1" id="KW-0472">Membrane</keyword>